<accession>J3JGM3</accession>
<evidence type="ECO:0000313" key="2">
    <source>
        <dbReference type="EMBL" id="EJN60259.1"/>
    </source>
</evidence>
<sequence>MTRRRSRLEPSPSLTAFARGSPGESTKNYLSHRESTAQEPYVS</sequence>
<dbReference type="Proteomes" id="UP000007813">
    <property type="component" value="Unassembled WGS sequence"/>
</dbReference>
<name>J3JGM3_9EURY</name>
<evidence type="ECO:0000256" key="1">
    <source>
        <dbReference type="SAM" id="MobiDB-lite"/>
    </source>
</evidence>
<comment type="caution">
    <text evidence="2">The sequence shown here is derived from an EMBL/GenBank/DDBJ whole genome shotgun (WGS) entry which is preliminary data.</text>
</comment>
<protein>
    <submittedName>
        <fullName evidence="2">Uncharacterized protein</fullName>
    </submittedName>
</protein>
<dbReference type="EMBL" id="ALJD01000003">
    <property type="protein sequence ID" value="EJN60259.1"/>
    <property type="molecule type" value="Genomic_DNA"/>
</dbReference>
<dbReference type="AlphaFoldDB" id="J3JGM3"/>
<feature type="region of interest" description="Disordered" evidence="1">
    <location>
        <begin position="1"/>
        <end position="43"/>
    </location>
</feature>
<reference evidence="2 3" key="1">
    <citation type="journal article" date="2012" name="J. Bacteriol.">
        <title>Draft Genome Sequence of the Extremely Halophilic Archaeon Halogranum salarium B-1T.</title>
        <authorList>
            <person name="Kim K.K."/>
            <person name="Lee K.C."/>
            <person name="Lee J.S."/>
        </authorList>
    </citation>
    <scope>NUCLEOTIDE SEQUENCE [LARGE SCALE GENOMIC DNA]</scope>
    <source>
        <strain evidence="2 3">B-1</strain>
    </source>
</reference>
<organism evidence="2 3">
    <name type="scientific">Halogranum salarium B-1</name>
    <dbReference type="NCBI Taxonomy" id="1210908"/>
    <lineage>
        <taxon>Archaea</taxon>
        <taxon>Methanobacteriati</taxon>
        <taxon>Methanobacteriota</taxon>
        <taxon>Stenosarchaea group</taxon>
        <taxon>Halobacteria</taxon>
        <taxon>Halobacteriales</taxon>
        <taxon>Haloferacaceae</taxon>
    </lineage>
</organism>
<gene>
    <name evidence="2" type="ORF">HSB1_08620</name>
</gene>
<proteinExistence type="predicted"/>
<evidence type="ECO:0000313" key="3">
    <source>
        <dbReference type="Proteomes" id="UP000007813"/>
    </source>
</evidence>